<comment type="caution">
    <text evidence="1">The sequence shown here is derived from an EMBL/GenBank/DDBJ whole genome shotgun (WGS) entry which is preliminary data.</text>
</comment>
<dbReference type="AlphaFoldDB" id="A0A7C3V3F9"/>
<gene>
    <name evidence="1" type="ORF">ENW96_08040</name>
</gene>
<name>A0A7C3V3F9_9BACT</name>
<organism evidence="1">
    <name type="scientific">Desulfobacca acetoxidans</name>
    <dbReference type="NCBI Taxonomy" id="60893"/>
    <lineage>
        <taxon>Bacteria</taxon>
        <taxon>Pseudomonadati</taxon>
        <taxon>Thermodesulfobacteriota</taxon>
        <taxon>Desulfobaccia</taxon>
        <taxon>Desulfobaccales</taxon>
        <taxon>Desulfobaccaceae</taxon>
        <taxon>Desulfobacca</taxon>
    </lineage>
</organism>
<accession>A0A7C3V3F9</accession>
<dbReference type="EMBL" id="DTMF01000198">
    <property type="protein sequence ID" value="HGF34322.1"/>
    <property type="molecule type" value="Genomic_DNA"/>
</dbReference>
<proteinExistence type="predicted"/>
<reference evidence="1" key="1">
    <citation type="journal article" date="2020" name="mSystems">
        <title>Genome- and Community-Level Interaction Insights into Carbon Utilization and Element Cycling Functions of Hydrothermarchaeota in Hydrothermal Sediment.</title>
        <authorList>
            <person name="Zhou Z."/>
            <person name="Liu Y."/>
            <person name="Xu W."/>
            <person name="Pan J."/>
            <person name="Luo Z.H."/>
            <person name="Li M."/>
        </authorList>
    </citation>
    <scope>NUCLEOTIDE SEQUENCE [LARGE SCALE GENOMIC DNA]</scope>
    <source>
        <strain evidence="1">SpSt-897</strain>
    </source>
</reference>
<evidence type="ECO:0000313" key="1">
    <source>
        <dbReference type="EMBL" id="HGF34322.1"/>
    </source>
</evidence>
<protein>
    <submittedName>
        <fullName evidence="1">Uncharacterized protein</fullName>
    </submittedName>
</protein>
<sequence length="193" mass="22355">MAEIKSALELALEKAEKYGRATKEDLLQNKYKEQGRQLAVQYLKEEDVDLEKELAALPPEGQAGARFAMKEVFLRNITLPKDETLDPRLLRALDGLMLTATNKKGMARVKQELDQLLQQFLMARNTAYQQLKNSFAQTLGNYTRALEAQLKSKVRLEVEHLPEFQQEWRKFEGSLTSQFEPILEERKRQMLNL</sequence>